<evidence type="ECO:0000256" key="9">
    <source>
        <dbReference type="ARBA" id="ARBA00022792"/>
    </source>
</evidence>
<evidence type="ECO:0000313" key="20">
    <source>
        <dbReference type="EMBL" id="AVN67885.1"/>
    </source>
</evidence>
<feature type="transmembrane region" description="Helical" evidence="18">
    <location>
        <begin position="49"/>
        <end position="69"/>
    </location>
</feature>
<dbReference type="PANTHER" id="PTHR46552:SF1">
    <property type="entry name" value="NADH-UBIQUINONE OXIDOREDUCTASE CHAIN 2"/>
    <property type="match status" value="1"/>
</dbReference>
<evidence type="ECO:0000256" key="11">
    <source>
        <dbReference type="ARBA" id="ARBA00022982"/>
    </source>
</evidence>
<evidence type="ECO:0000256" key="2">
    <source>
        <dbReference type="ARBA" id="ARBA00004448"/>
    </source>
</evidence>
<dbReference type="GO" id="GO:0008137">
    <property type="term" value="F:NADH dehydrogenase (ubiquinone) activity"/>
    <property type="evidence" value="ECO:0007669"/>
    <property type="project" value="UniProtKB-EC"/>
</dbReference>
<keyword evidence="15 18" id="KW-0496">Mitochondrion</keyword>
<dbReference type="InterPro" id="IPR003917">
    <property type="entry name" value="NADH_UbQ_OxRdtase_chain2"/>
</dbReference>
<keyword evidence="7 18" id="KW-0679">Respiratory chain</keyword>
<comment type="function">
    <text evidence="1">Core subunit of the mitochondrial membrane respiratory chain NADH dehydrogenase (Complex I) that is believed to belong to the minimal assembly required for catalysis. Complex I functions in the transfer of electrons from NADH to the respiratory chain. The immediate electron acceptor for the enzyme is believed to be ubiquinone.</text>
</comment>
<evidence type="ECO:0000256" key="18">
    <source>
        <dbReference type="RuleBase" id="RU003403"/>
    </source>
</evidence>
<dbReference type="Pfam" id="PF00361">
    <property type="entry name" value="Proton_antipo_M"/>
    <property type="match status" value="1"/>
</dbReference>
<evidence type="ECO:0000256" key="1">
    <source>
        <dbReference type="ARBA" id="ARBA00003257"/>
    </source>
</evidence>
<evidence type="ECO:0000256" key="15">
    <source>
        <dbReference type="ARBA" id="ARBA00023128"/>
    </source>
</evidence>
<dbReference type="EMBL" id="MG882193">
    <property type="protein sequence ID" value="AVN67885.1"/>
    <property type="molecule type" value="Genomic_DNA"/>
</dbReference>
<feature type="transmembrane region" description="Helical" evidence="18">
    <location>
        <begin position="81"/>
        <end position="106"/>
    </location>
</feature>
<comment type="catalytic activity">
    <reaction evidence="17 18">
        <text>a ubiquinone + NADH + 5 H(+)(in) = a ubiquinol + NAD(+) + 4 H(+)(out)</text>
        <dbReference type="Rhea" id="RHEA:29091"/>
        <dbReference type="Rhea" id="RHEA-COMP:9565"/>
        <dbReference type="Rhea" id="RHEA-COMP:9566"/>
        <dbReference type="ChEBI" id="CHEBI:15378"/>
        <dbReference type="ChEBI" id="CHEBI:16389"/>
        <dbReference type="ChEBI" id="CHEBI:17976"/>
        <dbReference type="ChEBI" id="CHEBI:57540"/>
        <dbReference type="ChEBI" id="CHEBI:57945"/>
        <dbReference type="EC" id="7.1.1.2"/>
    </reaction>
</comment>
<evidence type="ECO:0000256" key="17">
    <source>
        <dbReference type="ARBA" id="ARBA00049551"/>
    </source>
</evidence>
<keyword evidence="8 18" id="KW-0812">Transmembrane</keyword>
<reference evidence="20" key="1">
    <citation type="journal article" date="2018" name="Mol. Biol. Evol.">
        <title>Transoceanic dispersal and plate tectonics shaped global cockroach distributions: evidence from mitochondrial phylogenomics.</title>
        <authorList>
            <person name="Bourguignon T."/>
            <person name="Qian T."/>
            <person name="Ho S.Y.W."/>
            <person name="Juna F."/>
            <person name="Wang Z."/>
            <person name="Arab D.A."/>
            <person name="Cameron S.L."/>
            <person name="Walker J."/>
            <person name="Rentz D."/>
            <person name="Evans T.A."/>
            <person name="Lo N."/>
        </authorList>
    </citation>
    <scope>NUCLEOTIDE SEQUENCE</scope>
</reference>
<evidence type="ECO:0000256" key="3">
    <source>
        <dbReference type="ARBA" id="ARBA00007012"/>
    </source>
</evidence>
<keyword evidence="9 18" id="KW-0999">Mitochondrion inner membrane</keyword>
<accession>A0A2P1H8N0</accession>
<feature type="transmembrane region" description="Helical" evidence="18">
    <location>
        <begin position="267"/>
        <end position="286"/>
    </location>
</feature>
<evidence type="ECO:0000256" key="14">
    <source>
        <dbReference type="ARBA" id="ARBA00023075"/>
    </source>
</evidence>
<keyword evidence="6" id="KW-0813">Transport</keyword>
<feature type="transmembrane region" description="Helical" evidence="18">
    <location>
        <begin position="144"/>
        <end position="164"/>
    </location>
</feature>
<evidence type="ECO:0000256" key="16">
    <source>
        <dbReference type="ARBA" id="ARBA00023136"/>
    </source>
</evidence>
<dbReference type="AlphaFoldDB" id="A0A2P1H8N0"/>
<dbReference type="PANTHER" id="PTHR46552">
    <property type="entry name" value="NADH-UBIQUINONE OXIDOREDUCTASE CHAIN 2"/>
    <property type="match status" value="1"/>
</dbReference>
<dbReference type="InterPro" id="IPR001750">
    <property type="entry name" value="ND/Mrp_TM"/>
</dbReference>
<evidence type="ECO:0000256" key="10">
    <source>
        <dbReference type="ARBA" id="ARBA00022967"/>
    </source>
</evidence>
<keyword evidence="11 18" id="KW-0249">Electron transport</keyword>
<evidence type="ECO:0000256" key="7">
    <source>
        <dbReference type="ARBA" id="ARBA00022660"/>
    </source>
</evidence>
<organism evidence="20">
    <name type="scientific">Heterogamodes hebraica</name>
    <dbReference type="NCBI Taxonomy" id="2093487"/>
    <lineage>
        <taxon>Eukaryota</taxon>
        <taxon>Metazoa</taxon>
        <taxon>Ecdysozoa</taxon>
        <taxon>Arthropoda</taxon>
        <taxon>Hexapoda</taxon>
        <taxon>Insecta</taxon>
        <taxon>Pterygota</taxon>
        <taxon>Neoptera</taxon>
        <taxon>Polyneoptera</taxon>
        <taxon>Dictyoptera</taxon>
        <taxon>Blattodea</taxon>
        <taxon>Corydioidea</taxon>
        <taxon>Corydiidae</taxon>
        <taxon>Heterogamodes</taxon>
    </lineage>
</organism>
<feature type="transmembrane region" description="Helical" evidence="18">
    <location>
        <begin position="112"/>
        <end position="132"/>
    </location>
</feature>
<keyword evidence="16 18" id="KW-0472">Membrane</keyword>
<keyword evidence="12 18" id="KW-1133">Transmembrane helix</keyword>
<evidence type="ECO:0000256" key="13">
    <source>
        <dbReference type="ARBA" id="ARBA00023027"/>
    </source>
</evidence>
<proteinExistence type="inferred from homology"/>
<sequence length="332" mass="37597">MLLLLTLVSGTLISISSNSWLGAWMGLEINLLSFIPLMSTTKDKFTTEASLKYFLTQALASSVLMFLIISKMMNNSTPMIVNISSSTLMTIPLLLKSGVAPFHWWFPSVMEGLNWSTCLILMTLQKIAPLTLSSYLMKTNQMSIMIILSSTIIGAIGGMNQISIRKMMAYSSINHLGWMIAAILIGKNIWLVYFSIYTIMILTITTMMNKHKISFINQMMSPNHTTETKMIILTSLLSLGGLPPFLGFLSKWIVIQYMIANNMLPTMIIMILMSLITLFFYLRICYSTFLIIHIKTKWNKQLNKQNHYLMSTFTTMMISTSLILCTMMINSL</sequence>
<keyword evidence="14 18" id="KW-0830">Ubiquinone</keyword>
<evidence type="ECO:0000256" key="4">
    <source>
        <dbReference type="ARBA" id="ARBA00012944"/>
    </source>
</evidence>
<dbReference type="GO" id="GO:0006120">
    <property type="term" value="P:mitochondrial electron transport, NADH to ubiquinone"/>
    <property type="evidence" value="ECO:0007669"/>
    <property type="project" value="InterPro"/>
</dbReference>
<protein>
    <recommendedName>
        <fullName evidence="5 18">NADH-ubiquinone oxidoreductase chain 2</fullName>
        <ecNumber evidence="4 18">7.1.1.2</ecNumber>
    </recommendedName>
</protein>
<gene>
    <name evidence="20" type="primary">nad2</name>
</gene>
<feature type="transmembrane region" description="Helical" evidence="18">
    <location>
        <begin position="176"/>
        <end position="209"/>
    </location>
</feature>
<dbReference type="InterPro" id="IPR050175">
    <property type="entry name" value="Complex_I_Subunit_2"/>
</dbReference>
<comment type="function">
    <text evidence="18">Core subunit of the mitochondrial membrane respiratory chain NADH dehydrogenase (Complex I) which catalyzes electron transfer from NADH through the respiratory chain, using ubiquinone as an electron acceptor. Essential for the catalytic activity and assembly of complex I.</text>
</comment>
<feature type="transmembrane region" description="Helical" evidence="18">
    <location>
        <begin position="307"/>
        <end position="329"/>
    </location>
</feature>
<evidence type="ECO:0000256" key="12">
    <source>
        <dbReference type="ARBA" id="ARBA00022989"/>
    </source>
</evidence>
<feature type="domain" description="NADH:quinone oxidoreductase/Mrp antiporter transmembrane" evidence="19">
    <location>
        <begin position="17"/>
        <end position="277"/>
    </location>
</feature>
<evidence type="ECO:0000259" key="19">
    <source>
        <dbReference type="Pfam" id="PF00361"/>
    </source>
</evidence>
<geneLocation type="mitochondrion" evidence="20"/>
<comment type="similarity">
    <text evidence="3 18">Belongs to the complex I subunit 2 family.</text>
</comment>
<evidence type="ECO:0000256" key="6">
    <source>
        <dbReference type="ARBA" id="ARBA00022448"/>
    </source>
</evidence>
<comment type="subcellular location">
    <subcellularLocation>
        <location evidence="2 18">Mitochondrion inner membrane</location>
        <topology evidence="2 18">Multi-pass membrane protein</topology>
    </subcellularLocation>
</comment>
<feature type="transmembrane region" description="Helical" evidence="18">
    <location>
        <begin position="230"/>
        <end position="255"/>
    </location>
</feature>
<dbReference type="EC" id="7.1.1.2" evidence="4 18"/>
<keyword evidence="10 18" id="KW-1278">Translocase</keyword>
<dbReference type="GO" id="GO:0005743">
    <property type="term" value="C:mitochondrial inner membrane"/>
    <property type="evidence" value="ECO:0007669"/>
    <property type="project" value="UniProtKB-SubCell"/>
</dbReference>
<keyword evidence="13 18" id="KW-0520">NAD</keyword>
<dbReference type="PRINTS" id="PR01436">
    <property type="entry name" value="NADHDHGNASE2"/>
</dbReference>
<evidence type="ECO:0000256" key="8">
    <source>
        <dbReference type="ARBA" id="ARBA00022692"/>
    </source>
</evidence>
<evidence type="ECO:0000256" key="5">
    <source>
        <dbReference type="ARBA" id="ARBA00021008"/>
    </source>
</evidence>
<name>A0A2P1H8N0_9NEOP</name>